<dbReference type="SMART" id="SM00355">
    <property type="entry name" value="ZnF_C2H2"/>
    <property type="match status" value="9"/>
</dbReference>
<keyword evidence="9" id="KW-1185">Reference proteome</keyword>
<dbReference type="InterPro" id="IPR050329">
    <property type="entry name" value="GLI_C2H2-zinc-finger"/>
</dbReference>
<feature type="domain" description="C2H2-type" evidence="7">
    <location>
        <begin position="91"/>
        <end position="118"/>
    </location>
</feature>
<keyword evidence="1" id="KW-0479">Metal-binding</keyword>
<keyword evidence="2" id="KW-0677">Repeat</keyword>
<dbReference type="AlphaFoldDB" id="A0A1W0WUX4"/>
<dbReference type="PANTHER" id="PTHR19818:SF139">
    <property type="entry name" value="PAIR-RULE PROTEIN ODD-PAIRED"/>
    <property type="match status" value="1"/>
</dbReference>
<evidence type="ECO:0000256" key="3">
    <source>
        <dbReference type="ARBA" id="ARBA00022771"/>
    </source>
</evidence>
<dbReference type="EMBL" id="MTYJ01000043">
    <property type="protein sequence ID" value="OQV19002.1"/>
    <property type="molecule type" value="Genomic_DNA"/>
</dbReference>
<comment type="caution">
    <text evidence="8">The sequence shown here is derived from an EMBL/GenBank/DDBJ whole genome shotgun (WGS) entry which is preliminary data.</text>
</comment>
<evidence type="ECO:0000256" key="2">
    <source>
        <dbReference type="ARBA" id="ARBA00022737"/>
    </source>
</evidence>
<feature type="domain" description="C2H2-type" evidence="7">
    <location>
        <begin position="119"/>
        <end position="148"/>
    </location>
</feature>
<dbReference type="GO" id="GO:0008270">
    <property type="term" value="F:zinc ion binding"/>
    <property type="evidence" value="ECO:0007669"/>
    <property type="project" value="UniProtKB-KW"/>
</dbReference>
<dbReference type="SUPFAM" id="SSF57667">
    <property type="entry name" value="beta-beta-alpha zinc fingers"/>
    <property type="match status" value="3"/>
</dbReference>
<evidence type="ECO:0000259" key="7">
    <source>
        <dbReference type="PROSITE" id="PS50157"/>
    </source>
</evidence>
<evidence type="ECO:0000256" key="5">
    <source>
        <dbReference type="PROSITE-ProRule" id="PRU00042"/>
    </source>
</evidence>
<dbReference type="GO" id="GO:0000981">
    <property type="term" value="F:DNA-binding transcription factor activity, RNA polymerase II-specific"/>
    <property type="evidence" value="ECO:0007669"/>
    <property type="project" value="TreeGrafter"/>
</dbReference>
<dbReference type="InterPro" id="IPR013087">
    <property type="entry name" value="Znf_C2H2_type"/>
</dbReference>
<evidence type="ECO:0000313" key="9">
    <source>
        <dbReference type="Proteomes" id="UP000192578"/>
    </source>
</evidence>
<proteinExistence type="predicted"/>
<name>A0A1W0WUX4_HYPEX</name>
<dbReference type="Gene3D" id="3.30.160.60">
    <property type="entry name" value="Classic Zinc Finger"/>
    <property type="match status" value="6"/>
</dbReference>
<protein>
    <submittedName>
        <fullName evidence="8">Zinc finger protein 287</fullName>
    </submittedName>
</protein>
<keyword evidence="3 5" id="KW-0863">Zinc-finger</keyword>
<dbReference type="PROSITE" id="PS00028">
    <property type="entry name" value="ZINC_FINGER_C2H2_1"/>
    <property type="match status" value="4"/>
</dbReference>
<gene>
    <name evidence="8" type="ORF">BV898_06860</name>
</gene>
<keyword evidence="4" id="KW-0862">Zinc</keyword>
<feature type="region of interest" description="Disordered" evidence="6">
    <location>
        <begin position="19"/>
        <end position="84"/>
    </location>
</feature>
<accession>A0A1W0WUX4</accession>
<dbReference type="Pfam" id="PF00096">
    <property type="entry name" value="zf-C2H2"/>
    <property type="match status" value="2"/>
</dbReference>
<feature type="domain" description="C2H2-type" evidence="7">
    <location>
        <begin position="183"/>
        <end position="212"/>
    </location>
</feature>
<dbReference type="Proteomes" id="UP000192578">
    <property type="component" value="Unassembled WGS sequence"/>
</dbReference>
<evidence type="ECO:0000256" key="1">
    <source>
        <dbReference type="ARBA" id="ARBA00022723"/>
    </source>
</evidence>
<dbReference type="PANTHER" id="PTHR19818">
    <property type="entry name" value="ZINC FINGER PROTEIN ZIC AND GLI"/>
    <property type="match status" value="1"/>
</dbReference>
<feature type="domain" description="C2H2-type" evidence="7">
    <location>
        <begin position="153"/>
        <end position="182"/>
    </location>
</feature>
<reference evidence="9" key="1">
    <citation type="submission" date="2017-01" db="EMBL/GenBank/DDBJ databases">
        <title>Comparative genomics of anhydrobiosis in the tardigrade Hypsibius dujardini.</title>
        <authorList>
            <person name="Yoshida Y."/>
            <person name="Koutsovoulos G."/>
            <person name="Laetsch D."/>
            <person name="Stevens L."/>
            <person name="Kumar S."/>
            <person name="Horikawa D."/>
            <person name="Ishino K."/>
            <person name="Komine S."/>
            <person name="Tomita M."/>
            <person name="Blaxter M."/>
            <person name="Arakawa K."/>
        </authorList>
    </citation>
    <scope>NUCLEOTIDE SEQUENCE [LARGE SCALE GENOMIC DNA]</scope>
    <source>
        <strain evidence="9">Z151</strain>
    </source>
</reference>
<sequence>MSRLPDLSTGGMAELFSEINNNNDEPAMSGGISALPGIGKSGSELSSISPEHFLPAVGEENRRSYSTTAGREKEPSAAAAEEAPKKPRKKFKCDKCGKVCDSSAKLTRHYTTHTGVKDFKCLVKGCGKAFSLKQHLLQHNVVHIPKDKVVKPFACKETGCSFSTACPRNFRNHAMIHTGEKPFKCLIGNCGAAYRQKKDLQQHVFKHEGTDPELKFAKIRLKLKTFVCKREGCTYTTNATQDMKKHEIAHSGIRRFKCDFAGCHKKFALNAKLIRHRRNHTGEKPYSCTVAGCTFASAYLERLKHHTVLNHSEGLEVGRKLPQTVKCDYKDCTFSTDFPGNMTIHKRETVQVPGERCEKAYSCRGSLVAHSKHSHTEISGSVGPFVCRGKNGHNRRLYKGDRDPDEENNAEVIDDPDYNQETGKFADFMISIRVTQSGDSELPDTAGDFQRCYSVDFDKYTSGCAVPLPAELLPNYLDSIFG</sequence>
<dbReference type="GO" id="GO:0000978">
    <property type="term" value="F:RNA polymerase II cis-regulatory region sequence-specific DNA binding"/>
    <property type="evidence" value="ECO:0007669"/>
    <property type="project" value="TreeGrafter"/>
</dbReference>
<dbReference type="InterPro" id="IPR036236">
    <property type="entry name" value="Znf_C2H2_sf"/>
</dbReference>
<dbReference type="GO" id="GO:0045944">
    <property type="term" value="P:positive regulation of transcription by RNA polymerase II"/>
    <property type="evidence" value="ECO:0007669"/>
    <property type="project" value="UniProtKB-ARBA"/>
</dbReference>
<feature type="domain" description="C2H2-type" evidence="7">
    <location>
        <begin position="256"/>
        <end position="285"/>
    </location>
</feature>
<dbReference type="PROSITE" id="PS50157">
    <property type="entry name" value="ZINC_FINGER_C2H2_2"/>
    <property type="match status" value="5"/>
</dbReference>
<evidence type="ECO:0000313" key="8">
    <source>
        <dbReference type="EMBL" id="OQV19002.1"/>
    </source>
</evidence>
<evidence type="ECO:0000256" key="4">
    <source>
        <dbReference type="ARBA" id="ARBA00022833"/>
    </source>
</evidence>
<dbReference type="OrthoDB" id="6077919at2759"/>
<evidence type="ECO:0000256" key="6">
    <source>
        <dbReference type="SAM" id="MobiDB-lite"/>
    </source>
</evidence>
<dbReference type="GO" id="GO:0005634">
    <property type="term" value="C:nucleus"/>
    <property type="evidence" value="ECO:0007669"/>
    <property type="project" value="UniProtKB-ARBA"/>
</dbReference>
<organism evidence="8 9">
    <name type="scientific">Hypsibius exemplaris</name>
    <name type="common">Freshwater tardigrade</name>
    <dbReference type="NCBI Taxonomy" id="2072580"/>
    <lineage>
        <taxon>Eukaryota</taxon>
        <taxon>Metazoa</taxon>
        <taxon>Ecdysozoa</taxon>
        <taxon>Tardigrada</taxon>
        <taxon>Eutardigrada</taxon>
        <taxon>Parachela</taxon>
        <taxon>Hypsibioidea</taxon>
        <taxon>Hypsibiidae</taxon>
        <taxon>Hypsibius</taxon>
    </lineage>
</organism>